<sequence length="428" mass="47888">MKNTLILLFFLIALGAAGELRAATFQAAGNKPAAVVFDNETYDFELRRVLGMAVSRGSDVNECLETAHAIQPGDAESWYVNWYGLAERVRRTGEECLRKGHAVSAREAFFRASTYYRSAGFFLVGNPRDSRIVTSWKKSRDMFRKGARLGEYPVAVVSIPYEKTTLPGYVLQPDRSGKKRKTVIIQTGFDGTAEELYFENALFALRRGWTVILFEGPGQGGALHEQGLTFRPDWENVITPVVDFALTRNGVDPERIALMGISMGGYLAPRGASGEHRLAALVANPGTYDMLGHRRADAREWEEMRSDPDGTNTALRQAMGKDIGFRWFIENGMLTTGTKTPLQFLEMFRKFNMQGLADRITCPTLVIVGAGDHFSSIKDQRKLYDELACPKTLLVFDKASFADEHCQMGALMTSNQRIFDWLDETVDR</sequence>
<name>A0A6N6N3F3_9BACT</name>
<gene>
    <name evidence="4" type="ORF">F8A88_08320</name>
</gene>
<evidence type="ECO:0000313" key="4">
    <source>
        <dbReference type="EMBL" id="KAB1441599.1"/>
    </source>
</evidence>
<dbReference type="AlphaFoldDB" id="A0A6N6N3F3"/>
<dbReference type="InterPro" id="IPR050261">
    <property type="entry name" value="FrsA_esterase"/>
</dbReference>
<feature type="chain" id="PRO_5026989726" evidence="2">
    <location>
        <begin position="23"/>
        <end position="428"/>
    </location>
</feature>
<comment type="similarity">
    <text evidence="1">Belongs to the AB hydrolase superfamily. FUS2 hydrolase family.</text>
</comment>
<comment type="caution">
    <text evidence="4">The sequence shown here is derived from an EMBL/GenBank/DDBJ whole genome shotgun (WGS) entry which is preliminary data.</text>
</comment>
<dbReference type="Gene3D" id="1.20.1440.110">
    <property type="entry name" value="acylaminoacyl peptidase"/>
    <property type="match status" value="1"/>
</dbReference>
<dbReference type="RefSeq" id="WP_151150692.1">
    <property type="nucleotide sequence ID" value="NZ_WAIE01000003.1"/>
</dbReference>
<dbReference type="Proteomes" id="UP000438699">
    <property type="component" value="Unassembled WGS sequence"/>
</dbReference>
<protein>
    <submittedName>
        <fullName evidence="4">Alpha/beta fold hydrolase</fullName>
    </submittedName>
</protein>
<keyword evidence="4" id="KW-0378">Hydrolase</keyword>
<reference evidence="4 5" key="1">
    <citation type="journal article" date="2017" name="Int. J. Syst. Evol. Microbiol.">
        <title>Desulfovibrio senegalensis sp. nov., a mesophilic sulfate reducer isolated from marine sediment.</title>
        <authorList>
            <person name="Thioye A."/>
            <person name="Gam Z.B.A."/>
            <person name="Mbengue M."/>
            <person name="Cayol J.L."/>
            <person name="Joseph-Bartoli M."/>
            <person name="Toure-Kane C."/>
            <person name="Labat M."/>
        </authorList>
    </citation>
    <scope>NUCLEOTIDE SEQUENCE [LARGE SCALE GENOMIC DNA]</scope>
    <source>
        <strain evidence="4 5">DSM 101509</strain>
    </source>
</reference>
<dbReference type="PANTHER" id="PTHR22946">
    <property type="entry name" value="DIENELACTONE HYDROLASE DOMAIN-CONTAINING PROTEIN-RELATED"/>
    <property type="match status" value="1"/>
</dbReference>
<feature type="signal peptide" evidence="2">
    <location>
        <begin position="1"/>
        <end position="22"/>
    </location>
</feature>
<dbReference type="Gene3D" id="3.40.50.1820">
    <property type="entry name" value="alpha/beta hydrolase"/>
    <property type="match status" value="1"/>
</dbReference>
<proteinExistence type="inferred from homology"/>
<dbReference type="SUPFAM" id="SSF53474">
    <property type="entry name" value="alpha/beta-Hydrolases"/>
    <property type="match status" value="1"/>
</dbReference>
<keyword evidence="5" id="KW-1185">Reference proteome</keyword>
<organism evidence="4 5">
    <name type="scientific">Pseudodesulfovibrio senegalensis</name>
    <dbReference type="NCBI Taxonomy" id="1721087"/>
    <lineage>
        <taxon>Bacteria</taxon>
        <taxon>Pseudomonadati</taxon>
        <taxon>Thermodesulfobacteriota</taxon>
        <taxon>Desulfovibrionia</taxon>
        <taxon>Desulfovibrionales</taxon>
        <taxon>Desulfovibrionaceae</taxon>
    </lineage>
</organism>
<dbReference type="GO" id="GO:0016787">
    <property type="term" value="F:hydrolase activity"/>
    <property type="evidence" value="ECO:0007669"/>
    <property type="project" value="UniProtKB-KW"/>
</dbReference>
<dbReference type="PANTHER" id="PTHR22946:SF12">
    <property type="entry name" value="CONIDIAL PIGMENT BIOSYNTHESIS PROTEIN AYG1 (AFU_ORTHOLOGUE AFUA_2G17550)"/>
    <property type="match status" value="1"/>
</dbReference>
<keyword evidence="2" id="KW-0732">Signal</keyword>
<dbReference type="EMBL" id="WAIE01000003">
    <property type="protein sequence ID" value="KAB1441599.1"/>
    <property type="molecule type" value="Genomic_DNA"/>
</dbReference>
<dbReference type="Pfam" id="PF12697">
    <property type="entry name" value="Abhydrolase_6"/>
    <property type="match status" value="1"/>
</dbReference>
<feature type="domain" description="AB hydrolase-1" evidence="3">
    <location>
        <begin position="203"/>
        <end position="388"/>
    </location>
</feature>
<dbReference type="OrthoDB" id="217645at2"/>
<dbReference type="InterPro" id="IPR000073">
    <property type="entry name" value="AB_hydrolase_1"/>
</dbReference>
<evidence type="ECO:0000313" key="5">
    <source>
        <dbReference type="Proteomes" id="UP000438699"/>
    </source>
</evidence>
<accession>A0A6N6N3F3</accession>
<evidence type="ECO:0000256" key="1">
    <source>
        <dbReference type="ARBA" id="ARBA00038115"/>
    </source>
</evidence>
<dbReference type="InterPro" id="IPR029058">
    <property type="entry name" value="AB_hydrolase_fold"/>
</dbReference>
<evidence type="ECO:0000256" key="2">
    <source>
        <dbReference type="SAM" id="SignalP"/>
    </source>
</evidence>
<evidence type="ECO:0000259" key="3">
    <source>
        <dbReference type="Pfam" id="PF12697"/>
    </source>
</evidence>